<dbReference type="Gene3D" id="1.10.10.10">
    <property type="entry name" value="Winged helix-like DNA-binding domain superfamily/Winged helix DNA-binding domain"/>
    <property type="match status" value="1"/>
</dbReference>
<dbReference type="Pfam" id="PF08281">
    <property type="entry name" value="Sigma70_r4_2"/>
    <property type="match status" value="1"/>
</dbReference>
<dbReference type="Proteomes" id="UP001145799">
    <property type="component" value="Unassembled WGS sequence"/>
</dbReference>
<dbReference type="InterPro" id="IPR013324">
    <property type="entry name" value="RNA_pol_sigma_r3/r4-like"/>
</dbReference>
<dbReference type="EMBL" id="JAVDYD010000001">
    <property type="protein sequence ID" value="MDR7340415.1"/>
    <property type="molecule type" value="Genomic_DNA"/>
</dbReference>
<dbReference type="SUPFAM" id="SSF88946">
    <property type="entry name" value="Sigma2 domain of RNA polymerase sigma factors"/>
    <property type="match status" value="1"/>
</dbReference>
<dbReference type="InterPro" id="IPR014284">
    <property type="entry name" value="RNA_pol_sigma-70_dom"/>
</dbReference>
<dbReference type="InterPro" id="IPR032710">
    <property type="entry name" value="NTF2-like_dom_sf"/>
</dbReference>
<feature type="domain" description="RNA polymerase sigma factor 70 region 4 type 2" evidence="7">
    <location>
        <begin position="106"/>
        <end position="157"/>
    </location>
</feature>
<dbReference type="Pfam" id="PF04542">
    <property type="entry name" value="Sigma70_r2"/>
    <property type="match status" value="1"/>
</dbReference>
<evidence type="ECO:0000256" key="4">
    <source>
        <dbReference type="ARBA" id="ARBA00023082"/>
    </source>
</evidence>
<evidence type="ECO:0000259" key="6">
    <source>
        <dbReference type="Pfam" id="PF04542"/>
    </source>
</evidence>
<name>A0A9X3PMQ1_9ACTN</name>
<dbReference type="Gene3D" id="3.10.450.50">
    <property type="match status" value="1"/>
</dbReference>
<evidence type="ECO:0000256" key="2">
    <source>
        <dbReference type="ARBA" id="ARBA00011344"/>
    </source>
</evidence>
<dbReference type="SUPFAM" id="SSF88659">
    <property type="entry name" value="Sigma3 and sigma4 domains of RNA polymerase sigma factors"/>
    <property type="match status" value="1"/>
</dbReference>
<evidence type="ECO:0000313" key="8">
    <source>
        <dbReference type="EMBL" id="MDA1388090.1"/>
    </source>
</evidence>
<gene>
    <name evidence="9" type="ORF">J2S69_004134</name>
    <name evidence="8" type="ORF">O2L01_24065</name>
</gene>
<keyword evidence="11" id="KW-1185">Reference proteome</keyword>
<dbReference type="PANTHER" id="PTHR30173">
    <property type="entry name" value="SIGMA 19 FACTOR"/>
    <property type="match status" value="1"/>
</dbReference>
<comment type="subunit">
    <text evidence="2">Interacts transiently with the RNA polymerase catalytic core formed by RpoA, RpoB, RpoC and RpoZ (2 alpha, 1 beta, 1 beta' and 1 omega subunit) to form the RNA polymerase holoenzyme that can initiate transcription.</text>
</comment>
<dbReference type="PANTHER" id="PTHR30173:SF36">
    <property type="entry name" value="ECF RNA POLYMERASE SIGMA FACTOR SIGJ"/>
    <property type="match status" value="1"/>
</dbReference>
<dbReference type="InterPro" id="IPR007627">
    <property type="entry name" value="RNA_pol_sigma70_r2"/>
</dbReference>
<reference evidence="9 11" key="2">
    <citation type="submission" date="2023-07" db="EMBL/GenBank/DDBJ databases">
        <title>Sequencing the genomes of 1000 actinobacteria strains.</title>
        <authorList>
            <person name="Klenk H.-P."/>
        </authorList>
    </citation>
    <scope>NUCLEOTIDE SEQUENCE [LARGE SCALE GENOMIC DNA]</scope>
    <source>
        <strain evidence="9 11">DSM 44724</strain>
    </source>
</reference>
<dbReference type="GO" id="GO:0016987">
    <property type="term" value="F:sigma factor activity"/>
    <property type="evidence" value="ECO:0007669"/>
    <property type="project" value="UniProtKB-KW"/>
</dbReference>
<sequence length="309" mass="33466">MDAAPDEFDAHQPRLLAVAYRLLGSAADAEDAVQDAYLRWQGVDRAGIEVPEAWLVRTVANLCMDRLGSARVRRERVFEHLPEPVFDGDPMLGPAETAVQRESVSLAVLQLMERLTPTERAVYVLREAFGYSHKEIAEMLSVSEAASQQHLHRARARASRAPRQEVDQVEARRVVEAFLAAAATGRIEALVAILAEDATAVSDSAGLLDEPIRYLGRAAVAAYLRAAYKPTPAKHRLIGGAPAIYADLVSGAPAAVAVIDGKVVGVMTVELDGGGRIAALRSYAAPDRLARLSERWARRAHGEPLLAVW</sequence>
<dbReference type="GO" id="GO:0006352">
    <property type="term" value="P:DNA-templated transcription initiation"/>
    <property type="evidence" value="ECO:0007669"/>
    <property type="project" value="InterPro"/>
</dbReference>
<dbReference type="InterPro" id="IPR052704">
    <property type="entry name" value="ECF_Sigma-70_Domain"/>
</dbReference>
<proteinExistence type="inferred from homology"/>
<evidence type="ECO:0000313" key="11">
    <source>
        <dbReference type="Proteomes" id="UP001183604"/>
    </source>
</evidence>
<evidence type="ECO:0000313" key="9">
    <source>
        <dbReference type="EMBL" id="MDR7340415.1"/>
    </source>
</evidence>
<dbReference type="NCBIfam" id="TIGR02937">
    <property type="entry name" value="sigma70-ECF"/>
    <property type="match status" value="1"/>
</dbReference>
<dbReference type="InterPro" id="IPR013249">
    <property type="entry name" value="RNA_pol_sigma70_r4_t2"/>
</dbReference>
<dbReference type="InterPro" id="IPR013325">
    <property type="entry name" value="RNA_pol_sigma_r2"/>
</dbReference>
<keyword evidence="3" id="KW-0805">Transcription regulation</keyword>
<dbReference type="Gene3D" id="1.10.1740.10">
    <property type="match status" value="1"/>
</dbReference>
<feature type="domain" description="RNA polymerase sigma-70 region 2" evidence="6">
    <location>
        <begin position="8"/>
        <end position="70"/>
    </location>
</feature>
<dbReference type="GO" id="GO:0003677">
    <property type="term" value="F:DNA binding"/>
    <property type="evidence" value="ECO:0007669"/>
    <property type="project" value="InterPro"/>
</dbReference>
<keyword evidence="5" id="KW-0804">Transcription</keyword>
<comment type="caution">
    <text evidence="8">The sequence shown here is derived from an EMBL/GenBank/DDBJ whole genome shotgun (WGS) entry which is preliminary data.</text>
</comment>
<evidence type="ECO:0000313" key="10">
    <source>
        <dbReference type="Proteomes" id="UP001145799"/>
    </source>
</evidence>
<evidence type="ECO:0000256" key="5">
    <source>
        <dbReference type="ARBA" id="ARBA00023163"/>
    </source>
</evidence>
<dbReference type="InterPro" id="IPR036388">
    <property type="entry name" value="WH-like_DNA-bd_sf"/>
</dbReference>
<evidence type="ECO:0000256" key="1">
    <source>
        <dbReference type="ARBA" id="ARBA00010641"/>
    </source>
</evidence>
<evidence type="ECO:0000256" key="3">
    <source>
        <dbReference type="ARBA" id="ARBA00023015"/>
    </source>
</evidence>
<evidence type="ECO:0000259" key="7">
    <source>
        <dbReference type="Pfam" id="PF08281"/>
    </source>
</evidence>
<dbReference type="AlphaFoldDB" id="A0A9X3PMQ1"/>
<comment type="similarity">
    <text evidence="1">Belongs to the sigma-70 factor family. ECF subfamily.</text>
</comment>
<dbReference type="Proteomes" id="UP001183604">
    <property type="component" value="Unassembled WGS sequence"/>
</dbReference>
<dbReference type="SUPFAM" id="SSF54427">
    <property type="entry name" value="NTF2-like"/>
    <property type="match status" value="1"/>
</dbReference>
<reference evidence="8" key="1">
    <citation type="submission" date="2022-12" db="EMBL/GenBank/DDBJ databases">
        <title>Gycomyces niveus sp.nov., a novel actinomycete isolated from soil in Shouguang.</title>
        <authorList>
            <person name="Yang X."/>
        </authorList>
    </citation>
    <scope>NUCLEOTIDE SEQUENCE</scope>
    <source>
        <strain evidence="8">DSM 44724</strain>
    </source>
</reference>
<organism evidence="8 10">
    <name type="scientific">Glycomyces lechevalierae</name>
    <dbReference type="NCBI Taxonomy" id="256034"/>
    <lineage>
        <taxon>Bacteria</taxon>
        <taxon>Bacillati</taxon>
        <taxon>Actinomycetota</taxon>
        <taxon>Actinomycetes</taxon>
        <taxon>Glycomycetales</taxon>
        <taxon>Glycomycetaceae</taxon>
        <taxon>Glycomyces</taxon>
    </lineage>
</organism>
<accession>A0A9X3PMQ1</accession>
<keyword evidence="4" id="KW-0731">Sigma factor</keyword>
<dbReference type="EMBL" id="JAPZVQ010000023">
    <property type="protein sequence ID" value="MDA1388090.1"/>
    <property type="molecule type" value="Genomic_DNA"/>
</dbReference>
<protein>
    <submittedName>
        <fullName evidence="9">RNA polymerase sigma-70 factor (ECF subfamily)</fullName>
    </submittedName>
    <submittedName>
        <fullName evidence="8">Sigma-70 family RNA polymerase sigma factor</fullName>
    </submittedName>
</protein>
<dbReference type="RefSeq" id="WP_270124582.1">
    <property type="nucleotide sequence ID" value="NZ_BAAAOM010000001.1"/>
</dbReference>